<dbReference type="InterPro" id="IPR051911">
    <property type="entry name" value="SDR_oxidoreductase"/>
</dbReference>
<dbReference type="Proteomes" id="UP000602004">
    <property type="component" value="Unassembled WGS sequence"/>
</dbReference>
<dbReference type="InterPro" id="IPR036291">
    <property type="entry name" value="NAD(P)-bd_dom_sf"/>
</dbReference>
<evidence type="ECO:0000256" key="3">
    <source>
        <dbReference type="RuleBase" id="RU000363"/>
    </source>
</evidence>
<evidence type="ECO:0000313" key="4">
    <source>
        <dbReference type="EMBL" id="GGC40447.1"/>
    </source>
</evidence>
<dbReference type="Gene3D" id="3.40.50.720">
    <property type="entry name" value="NAD(P)-binding Rossmann-like Domain"/>
    <property type="match status" value="1"/>
</dbReference>
<comment type="similarity">
    <text evidence="1 3">Belongs to the short-chain dehydrogenases/reductases (SDR) family.</text>
</comment>
<comment type="caution">
    <text evidence="4">The sequence shown here is derived from an EMBL/GenBank/DDBJ whole genome shotgun (WGS) entry which is preliminary data.</text>
</comment>
<dbReference type="InterPro" id="IPR002347">
    <property type="entry name" value="SDR_fam"/>
</dbReference>
<name>A0ABQ1ML71_9BURK</name>
<dbReference type="NCBIfam" id="NF004823">
    <property type="entry name" value="PRK06179.1"/>
    <property type="match status" value="1"/>
</dbReference>
<evidence type="ECO:0000256" key="1">
    <source>
        <dbReference type="ARBA" id="ARBA00006484"/>
    </source>
</evidence>
<keyword evidence="2" id="KW-0560">Oxidoreductase</keyword>
<reference evidence="5" key="1">
    <citation type="journal article" date="2019" name="Int. J. Syst. Evol. Microbiol.">
        <title>The Global Catalogue of Microorganisms (GCM) 10K type strain sequencing project: providing services to taxonomists for standard genome sequencing and annotation.</title>
        <authorList>
            <consortium name="The Broad Institute Genomics Platform"/>
            <consortium name="The Broad Institute Genome Sequencing Center for Infectious Disease"/>
            <person name="Wu L."/>
            <person name="Ma J."/>
        </authorList>
    </citation>
    <scope>NUCLEOTIDE SEQUENCE [LARGE SCALE GENOMIC DNA]</scope>
    <source>
        <strain evidence="5">CGMCC 1.15103</strain>
    </source>
</reference>
<evidence type="ECO:0000256" key="2">
    <source>
        <dbReference type="ARBA" id="ARBA00023002"/>
    </source>
</evidence>
<protein>
    <submittedName>
        <fullName evidence="4">Short-chain dehydrogenase/reductase</fullName>
    </submittedName>
</protein>
<dbReference type="SUPFAM" id="SSF51735">
    <property type="entry name" value="NAD(P)-binding Rossmann-fold domains"/>
    <property type="match status" value="1"/>
</dbReference>
<dbReference type="PANTHER" id="PTHR43976:SF16">
    <property type="entry name" value="SHORT-CHAIN DEHYDROGENASE_REDUCTASE FAMILY PROTEIN"/>
    <property type="match status" value="1"/>
</dbReference>
<accession>A0ABQ1ML71</accession>
<dbReference type="PANTHER" id="PTHR43976">
    <property type="entry name" value="SHORT CHAIN DEHYDROGENASE"/>
    <property type="match status" value="1"/>
</dbReference>
<proteinExistence type="inferred from homology"/>
<organism evidence="4 5">
    <name type="scientific">Paraburkholderia caffeinilytica</name>
    <dbReference type="NCBI Taxonomy" id="1761016"/>
    <lineage>
        <taxon>Bacteria</taxon>
        <taxon>Pseudomonadati</taxon>
        <taxon>Pseudomonadota</taxon>
        <taxon>Betaproteobacteria</taxon>
        <taxon>Burkholderiales</taxon>
        <taxon>Burkholderiaceae</taxon>
        <taxon>Paraburkholderia</taxon>
    </lineage>
</organism>
<dbReference type="PRINTS" id="PR00080">
    <property type="entry name" value="SDRFAMILY"/>
</dbReference>
<dbReference type="PRINTS" id="PR00081">
    <property type="entry name" value="GDHRDH"/>
</dbReference>
<sequence>MLAQPRNDISQYRKDTMKTGIALVTGASSGIGEATARRLAQAGYKVYGTSRRGAQAGQRTFEMLPLDVTSEESVETAVKEVLRLQGRIDLLVNNAGFGVAPAAAEESSLDQARAIFDTNFFGIIRMTRAVVPHMRRQRSGRIINIGSVLGFLPMPYMALYAATKHAVAGYSESLDHELRTLGIRVSVIEPAYVKTSFDANFMEPDAPLDEYREVRTALAKRAKELVEGADGPEVVAETVLEAAIAARPKLRYTAGGLAGRLRLLRRFAPAGLVDAGIRKDLRLQP</sequence>
<dbReference type="EMBL" id="BMHL01000004">
    <property type="protein sequence ID" value="GGC40447.1"/>
    <property type="molecule type" value="Genomic_DNA"/>
</dbReference>
<dbReference type="Pfam" id="PF00106">
    <property type="entry name" value="adh_short"/>
    <property type="match status" value="1"/>
</dbReference>
<evidence type="ECO:0000313" key="5">
    <source>
        <dbReference type="Proteomes" id="UP000602004"/>
    </source>
</evidence>
<gene>
    <name evidence="4" type="ORF">GCM10011400_28960</name>
</gene>
<dbReference type="CDD" id="cd05374">
    <property type="entry name" value="17beta-HSD-like_SDR_c"/>
    <property type="match status" value="1"/>
</dbReference>
<keyword evidence="5" id="KW-1185">Reference proteome</keyword>